<evidence type="ECO:0008006" key="4">
    <source>
        <dbReference type="Google" id="ProtNLM"/>
    </source>
</evidence>
<dbReference type="Pfam" id="PF07136">
    <property type="entry name" value="DUF1385"/>
    <property type="match status" value="1"/>
</dbReference>
<evidence type="ECO:0000256" key="1">
    <source>
        <dbReference type="SAM" id="Phobius"/>
    </source>
</evidence>
<dbReference type="EMBL" id="NIBG01000017">
    <property type="protein sequence ID" value="PAB58329.1"/>
    <property type="molecule type" value="Genomic_DNA"/>
</dbReference>
<dbReference type="AlphaFoldDB" id="A0A267MFI4"/>
<dbReference type="InterPro" id="IPR010787">
    <property type="entry name" value="DUF1385"/>
</dbReference>
<dbReference type="OrthoDB" id="9784805at2"/>
<feature type="transmembrane region" description="Helical" evidence="1">
    <location>
        <begin position="219"/>
        <end position="237"/>
    </location>
</feature>
<gene>
    <name evidence="2" type="ORF">CCE28_16090</name>
</gene>
<feature type="transmembrane region" description="Helical" evidence="1">
    <location>
        <begin position="126"/>
        <end position="146"/>
    </location>
</feature>
<evidence type="ECO:0000313" key="2">
    <source>
        <dbReference type="EMBL" id="PAB58329.1"/>
    </source>
</evidence>
<keyword evidence="1" id="KW-1133">Transmembrane helix</keyword>
<organism evidence="2 3">
    <name type="scientific">Anaeromicrobium sediminis</name>
    <dbReference type="NCBI Taxonomy" id="1478221"/>
    <lineage>
        <taxon>Bacteria</taxon>
        <taxon>Bacillati</taxon>
        <taxon>Bacillota</taxon>
        <taxon>Clostridia</taxon>
        <taxon>Peptostreptococcales</taxon>
        <taxon>Thermotaleaceae</taxon>
        <taxon>Anaeromicrobium</taxon>
    </lineage>
</organism>
<keyword evidence="3" id="KW-1185">Reference proteome</keyword>
<comment type="caution">
    <text evidence="2">The sequence shown here is derived from an EMBL/GenBank/DDBJ whole genome shotgun (WGS) entry which is preliminary data.</text>
</comment>
<dbReference type="Proteomes" id="UP000216024">
    <property type="component" value="Unassembled WGS sequence"/>
</dbReference>
<accession>A0A267MFI4</accession>
<sequence length="291" mass="33295">MMRGPEDIAIAVRKPDSEIEVKKEKVSPLFKSKIAKTPLIRGVFALIDSMVVGVRALTYSAEFYEEEEDYKKSKFELWIENKFGDKTGDILIYMSVFFALVMGVGLFIITPTLLTQFVKKFTTSNLALNLAEGFVRIFMFVAYIVLISRMKDIQRVFQYHGAEHKTIHCYESGQPLTVENVKKFTTLHPRCGTSFLMIVMIISLILFSTIGWPSVMMRVLSRFVLIPVVGGISYEIIKWAGKRRSKFICMISYPGLLMQKLTTKEPDDKQIEVAIKALESVIVKDEEMDLW</sequence>
<keyword evidence="1" id="KW-0472">Membrane</keyword>
<name>A0A267MFI4_9FIRM</name>
<evidence type="ECO:0000313" key="3">
    <source>
        <dbReference type="Proteomes" id="UP000216024"/>
    </source>
</evidence>
<reference evidence="2 3" key="1">
    <citation type="submission" date="2017-06" db="EMBL/GenBank/DDBJ databases">
        <title>Draft genome sequence of anaerobic fermentative bacterium Anaeromicrobium sediminis DY2726D isolated from West Pacific Ocean sediments.</title>
        <authorList>
            <person name="Zeng X."/>
        </authorList>
    </citation>
    <scope>NUCLEOTIDE SEQUENCE [LARGE SCALE GENOMIC DNA]</scope>
    <source>
        <strain evidence="2 3">DY2726D</strain>
    </source>
</reference>
<feature type="transmembrane region" description="Helical" evidence="1">
    <location>
        <begin position="192"/>
        <end position="213"/>
    </location>
</feature>
<protein>
    <recommendedName>
        <fullName evidence="4">Metal-dependent enzyme</fullName>
    </recommendedName>
</protein>
<feature type="transmembrane region" description="Helical" evidence="1">
    <location>
        <begin position="90"/>
        <end position="114"/>
    </location>
</feature>
<dbReference type="PANTHER" id="PTHR42867:SF1">
    <property type="entry name" value="MEMBRANE PROTEIN-RELATED"/>
    <property type="match status" value="1"/>
</dbReference>
<dbReference type="PANTHER" id="PTHR42867">
    <property type="entry name" value="MEMBRANE PROTEIN-RELATED"/>
    <property type="match status" value="1"/>
</dbReference>
<proteinExistence type="predicted"/>
<keyword evidence="1" id="KW-0812">Transmembrane</keyword>